<keyword evidence="2" id="KW-1185">Reference proteome</keyword>
<evidence type="ECO:0000313" key="2">
    <source>
        <dbReference type="Proteomes" id="UP000694853"/>
    </source>
</evidence>
<dbReference type="SUPFAM" id="SSF56672">
    <property type="entry name" value="DNA/RNA polymerases"/>
    <property type="match status" value="1"/>
</dbReference>
<dbReference type="PANTHER" id="PTHR34072">
    <property type="entry name" value="ENZYMATIC POLYPROTEIN-RELATED"/>
    <property type="match status" value="1"/>
</dbReference>
<dbReference type="InterPro" id="IPR043128">
    <property type="entry name" value="Rev_trsase/Diguanyl_cyclase"/>
</dbReference>
<reference evidence="2" key="1">
    <citation type="journal article" date="2019" name="Toxins">
        <title>Detection of Abrin-Like and Prepropulchellin-Like Toxin Genes and Transcripts Using Whole Genome Sequencing and Full-Length Transcript Sequencing of Abrus precatorius.</title>
        <authorList>
            <person name="Hovde B.T."/>
            <person name="Daligault H.E."/>
            <person name="Hanschen E.R."/>
            <person name="Kunde Y.A."/>
            <person name="Johnson M.B."/>
            <person name="Starkenburg S.R."/>
            <person name="Johnson S.L."/>
        </authorList>
    </citation>
    <scope>NUCLEOTIDE SEQUENCE [LARGE SCALE GENOMIC DNA]</scope>
</reference>
<dbReference type="Gene3D" id="3.30.70.270">
    <property type="match status" value="1"/>
</dbReference>
<sequence>MDPEEIQSVIQWPIPISVKGIRGFLGLMGYYRKFIQNSGKIARPLTELTKKDGFQWNPNAQVAFKLLKQKLITALVLALPDFAQPFSIECDASAKLLAYQFNILYRPGLENKGVDALSRMYDTSEFGFLISYPIWEDKELIMEEVRTDAVLSKIITDLQKDYHCRPGFMYKNGILLYQG</sequence>
<dbReference type="AlphaFoldDB" id="A0A8B8M951"/>
<name>A0A8B8M951_ABRPR</name>
<dbReference type="KEGG" id="aprc:113871416"/>
<proteinExistence type="predicted"/>
<accession>A0A8B8M951</accession>
<dbReference type="InterPro" id="IPR043502">
    <property type="entry name" value="DNA/RNA_pol_sf"/>
</dbReference>
<feature type="domain" description="Reverse transcriptase/retrotransposon-derived protein RNase H-like" evidence="1">
    <location>
        <begin position="56"/>
        <end position="98"/>
    </location>
</feature>
<dbReference type="RefSeq" id="XP_027364312.1">
    <property type="nucleotide sequence ID" value="XM_027508511.1"/>
</dbReference>
<protein>
    <submittedName>
        <fullName evidence="3">Uncharacterized protein LOC113871416</fullName>
    </submittedName>
</protein>
<dbReference type="Proteomes" id="UP000694853">
    <property type="component" value="Unplaced"/>
</dbReference>
<organism evidence="2 3">
    <name type="scientific">Abrus precatorius</name>
    <name type="common">Indian licorice</name>
    <name type="synonym">Glycine abrus</name>
    <dbReference type="NCBI Taxonomy" id="3816"/>
    <lineage>
        <taxon>Eukaryota</taxon>
        <taxon>Viridiplantae</taxon>
        <taxon>Streptophyta</taxon>
        <taxon>Embryophyta</taxon>
        <taxon>Tracheophyta</taxon>
        <taxon>Spermatophyta</taxon>
        <taxon>Magnoliopsida</taxon>
        <taxon>eudicotyledons</taxon>
        <taxon>Gunneridae</taxon>
        <taxon>Pentapetalae</taxon>
        <taxon>rosids</taxon>
        <taxon>fabids</taxon>
        <taxon>Fabales</taxon>
        <taxon>Fabaceae</taxon>
        <taxon>Papilionoideae</taxon>
        <taxon>50 kb inversion clade</taxon>
        <taxon>NPAAA clade</taxon>
        <taxon>indigoferoid/millettioid clade</taxon>
        <taxon>Abreae</taxon>
        <taxon>Abrus</taxon>
    </lineage>
</organism>
<dbReference type="FunFam" id="3.30.70.270:FF:000020">
    <property type="entry name" value="Transposon Tf2-6 polyprotein-like Protein"/>
    <property type="match status" value="1"/>
</dbReference>
<gene>
    <name evidence="3" type="primary">LOC113871416</name>
</gene>
<evidence type="ECO:0000313" key="3">
    <source>
        <dbReference type="RefSeq" id="XP_027364312.1"/>
    </source>
</evidence>
<dbReference type="PANTHER" id="PTHR34072:SF55">
    <property type="entry name" value="DNA_RNA POLYMERASES SUPERFAMILY PROTEIN"/>
    <property type="match status" value="1"/>
</dbReference>
<dbReference type="InterPro" id="IPR041577">
    <property type="entry name" value="RT_RNaseH_2"/>
</dbReference>
<evidence type="ECO:0000259" key="1">
    <source>
        <dbReference type="Pfam" id="PF17919"/>
    </source>
</evidence>
<reference evidence="3" key="2">
    <citation type="submission" date="2025-08" db="UniProtKB">
        <authorList>
            <consortium name="RefSeq"/>
        </authorList>
    </citation>
    <scope>IDENTIFICATION</scope>
    <source>
        <tissue evidence="3">Young leaves</tissue>
    </source>
</reference>
<dbReference type="OrthoDB" id="1909920at2759"/>
<dbReference type="GeneID" id="113871416"/>
<dbReference type="Pfam" id="PF17919">
    <property type="entry name" value="RT_RNaseH_2"/>
    <property type="match status" value="1"/>
</dbReference>